<feature type="region of interest" description="Disordered" evidence="1">
    <location>
        <begin position="81"/>
        <end position="100"/>
    </location>
</feature>
<proteinExistence type="predicted"/>
<sequence>MRALGNEGAQRRRLTQPGGNQQGFLEEGMLQQRSEQQPCCQPVSSLCSSPAPWGSCPLRADQVSELRAGSCWCELVAQLGAGSSSPDEGTSPSPSLRIPSCPGNLRTPLLGVSYTLPWV</sequence>
<dbReference type="EMBL" id="JAIQCJ010001054">
    <property type="protein sequence ID" value="KAJ8792938.1"/>
    <property type="molecule type" value="Genomic_DNA"/>
</dbReference>
<keyword evidence="3" id="KW-1185">Reference proteome</keyword>
<name>A0AB34HL65_ESCRO</name>
<feature type="region of interest" description="Disordered" evidence="1">
    <location>
        <begin position="1"/>
        <end position="30"/>
    </location>
</feature>
<organism evidence="2 3">
    <name type="scientific">Eschrichtius robustus</name>
    <name type="common">California gray whale</name>
    <name type="synonym">Eschrichtius gibbosus</name>
    <dbReference type="NCBI Taxonomy" id="9764"/>
    <lineage>
        <taxon>Eukaryota</taxon>
        <taxon>Metazoa</taxon>
        <taxon>Chordata</taxon>
        <taxon>Craniata</taxon>
        <taxon>Vertebrata</taxon>
        <taxon>Euteleostomi</taxon>
        <taxon>Mammalia</taxon>
        <taxon>Eutheria</taxon>
        <taxon>Laurasiatheria</taxon>
        <taxon>Artiodactyla</taxon>
        <taxon>Whippomorpha</taxon>
        <taxon>Cetacea</taxon>
        <taxon>Mysticeti</taxon>
        <taxon>Eschrichtiidae</taxon>
        <taxon>Eschrichtius</taxon>
    </lineage>
</organism>
<comment type="caution">
    <text evidence="2">The sequence shown here is derived from an EMBL/GenBank/DDBJ whole genome shotgun (WGS) entry which is preliminary data.</text>
</comment>
<gene>
    <name evidence="2" type="ORF">J1605_003906</name>
</gene>
<dbReference type="AlphaFoldDB" id="A0AB34HL65"/>
<protein>
    <submittedName>
        <fullName evidence="2">Uncharacterized protein</fullName>
    </submittedName>
</protein>
<feature type="compositionally biased region" description="Polar residues" evidence="1">
    <location>
        <begin position="81"/>
        <end position="94"/>
    </location>
</feature>
<evidence type="ECO:0000313" key="3">
    <source>
        <dbReference type="Proteomes" id="UP001159641"/>
    </source>
</evidence>
<reference evidence="2 3" key="1">
    <citation type="submission" date="2022-11" db="EMBL/GenBank/DDBJ databases">
        <title>Whole genome sequence of Eschrichtius robustus ER-17-0199.</title>
        <authorList>
            <person name="Bruniche-Olsen A."/>
            <person name="Black A.N."/>
            <person name="Fields C.J."/>
            <person name="Walden K."/>
            <person name="Dewoody J.A."/>
        </authorList>
    </citation>
    <scope>NUCLEOTIDE SEQUENCE [LARGE SCALE GENOMIC DNA]</scope>
    <source>
        <strain evidence="2">ER-17-0199</strain>
        <tissue evidence="2">Blubber</tissue>
    </source>
</reference>
<evidence type="ECO:0000256" key="1">
    <source>
        <dbReference type="SAM" id="MobiDB-lite"/>
    </source>
</evidence>
<accession>A0AB34HL65</accession>
<evidence type="ECO:0000313" key="2">
    <source>
        <dbReference type="EMBL" id="KAJ8792938.1"/>
    </source>
</evidence>
<dbReference type="Proteomes" id="UP001159641">
    <property type="component" value="Unassembled WGS sequence"/>
</dbReference>